<dbReference type="PANTHER" id="PTHR32322">
    <property type="entry name" value="INNER MEMBRANE TRANSPORTER"/>
    <property type="match status" value="1"/>
</dbReference>
<feature type="transmembrane region" description="Helical" evidence="6">
    <location>
        <begin position="54"/>
        <end position="73"/>
    </location>
</feature>
<feature type="transmembrane region" description="Helical" evidence="6">
    <location>
        <begin position="253"/>
        <end position="271"/>
    </location>
</feature>
<reference evidence="8 9" key="1">
    <citation type="submission" date="2020-02" db="EMBL/GenBank/DDBJ databases">
        <authorList>
            <person name="Li X.-J."/>
            <person name="Feng X.-M."/>
        </authorList>
    </citation>
    <scope>NUCLEOTIDE SEQUENCE [LARGE SCALE GENOMIC DNA]</scope>
    <source>
        <strain evidence="8 9">CGMCC 4.7225</strain>
    </source>
</reference>
<comment type="similarity">
    <text evidence="2">Belongs to the EamA transporter family.</text>
</comment>
<feature type="transmembrane region" description="Helical" evidence="6">
    <location>
        <begin position="223"/>
        <end position="241"/>
    </location>
</feature>
<evidence type="ECO:0000313" key="9">
    <source>
        <dbReference type="Proteomes" id="UP000469185"/>
    </source>
</evidence>
<evidence type="ECO:0000259" key="7">
    <source>
        <dbReference type="Pfam" id="PF00892"/>
    </source>
</evidence>
<feature type="transmembrane region" description="Helical" evidence="6">
    <location>
        <begin position="192"/>
        <end position="211"/>
    </location>
</feature>
<dbReference type="InterPro" id="IPR037185">
    <property type="entry name" value="EmrE-like"/>
</dbReference>
<feature type="domain" description="EamA" evidence="7">
    <location>
        <begin position="19"/>
        <end position="151"/>
    </location>
</feature>
<evidence type="ECO:0000256" key="4">
    <source>
        <dbReference type="ARBA" id="ARBA00022989"/>
    </source>
</evidence>
<dbReference type="InterPro" id="IPR000620">
    <property type="entry name" value="EamA_dom"/>
</dbReference>
<keyword evidence="9" id="KW-1185">Reference proteome</keyword>
<feature type="transmembrane region" description="Helical" evidence="6">
    <location>
        <begin position="21"/>
        <end position="42"/>
    </location>
</feature>
<feature type="transmembrane region" description="Helical" evidence="6">
    <location>
        <begin position="277"/>
        <end position="296"/>
    </location>
</feature>
<comment type="caution">
    <text evidence="8">The sequence shown here is derived from an EMBL/GenBank/DDBJ whole genome shotgun (WGS) entry which is preliminary data.</text>
</comment>
<sequence>MTLPMAPPPRLSKPSSTSIGAFTCALGMAIVGTSIAIAPALADYPVLAGQAWRYLLAGVILLAVLGFRIAPLLRVSAGNVARLVLIAGTGLAAFNWLLIEGTRHADPAFMAAVVGATPLVLALAGPVAGGTPIRAQTVFGGGVVVTGIVLVHGATSAPLIALPYALSFLACEVAFTLLAVPVLKELSPIQLSAAACLIAAPMLAVLSVATSEQSLQLPSGAETLALLYMAVFTTAVAFILWYSGVVRLGADRAGLFCGVMPIAGYLAGLALGNSQWAVTALAGVLLCGAGIAVGLSPGTTRGRARRGAEAAEEAAAEMIR</sequence>
<dbReference type="Pfam" id="PF00892">
    <property type="entry name" value="EamA"/>
    <property type="match status" value="2"/>
</dbReference>
<evidence type="ECO:0000256" key="6">
    <source>
        <dbReference type="SAM" id="Phobius"/>
    </source>
</evidence>
<dbReference type="GO" id="GO:0016020">
    <property type="term" value="C:membrane"/>
    <property type="evidence" value="ECO:0007669"/>
    <property type="project" value="UniProtKB-SubCell"/>
</dbReference>
<dbReference type="AlphaFoldDB" id="A0A6N9YL78"/>
<evidence type="ECO:0000256" key="5">
    <source>
        <dbReference type="ARBA" id="ARBA00023136"/>
    </source>
</evidence>
<feature type="transmembrane region" description="Helical" evidence="6">
    <location>
        <begin position="80"/>
        <end position="99"/>
    </location>
</feature>
<dbReference type="SUPFAM" id="SSF103481">
    <property type="entry name" value="Multidrug resistance efflux transporter EmrE"/>
    <property type="match status" value="2"/>
</dbReference>
<feature type="transmembrane region" description="Helical" evidence="6">
    <location>
        <begin position="137"/>
        <end position="155"/>
    </location>
</feature>
<protein>
    <submittedName>
        <fullName evidence="8">DMT family transporter</fullName>
    </submittedName>
</protein>
<evidence type="ECO:0000256" key="3">
    <source>
        <dbReference type="ARBA" id="ARBA00022692"/>
    </source>
</evidence>
<dbReference type="EMBL" id="JAAGOB010000005">
    <property type="protein sequence ID" value="NED95744.1"/>
    <property type="molecule type" value="Genomic_DNA"/>
</dbReference>
<keyword evidence="4 6" id="KW-1133">Transmembrane helix</keyword>
<feature type="transmembrane region" description="Helical" evidence="6">
    <location>
        <begin position="161"/>
        <end position="180"/>
    </location>
</feature>
<dbReference type="InterPro" id="IPR050638">
    <property type="entry name" value="AA-Vitamin_Transporters"/>
</dbReference>
<dbReference type="Proteomes" id="UP000469185">
    <property type="component" value="Unassembled WGS sequence"/>
</dbReference>
<dbReference type="PANTHER" id="PTHR32322:SF2">
    <property type="entry name" value="EAMA DOMAIN-CONTAINING PROTEIN"/>
    <property type="match status" value="1"/>
</dbReference>
<keyword evidence="3 6" id="KW-0812">Transmembrane</keyword>
<accession>A0A6N9YL78</accession>
<name>A0A6N9YL78_9ACTN</name>
<evidence type="ECO:0000313" key="8">
    <source>
        <dbReference type="EMBL" id="NED95744.1"/>
    </source>
</evidence>
<proteinExistence type="inferred from homology"/>
<feature type="transmembrane region" description="Helical" evidence="6">
    <location>
        <begin position="105"/>
        <end position="125"/>
    </location>
</feature>
<keyword evidence="5 6" id="KW-0472">Membrane</keyword>
<dbReference type="RefSeq" id="WP_163818529.1">
    <property type="nucleotide sequence ID" value="NZ_JAAGOB010000005.1"/>
</dbReference>
<gene>
    <name evidence="8" type="ORF">G1H11_10510</name>
</gene>
<feature type="domain" description="EamA" evidence="7">
    <location>
        <begin position="167"/>
        <end position="293"/>
    </location>
</feature>
<comment type="subcellular location">
    <subcellularLocation>
        <location evidence="1">Membrane</location>
        <topology evidence="1">Multi-pass membrane protein</topology>
    </subcellularLocation>
</comment>
<evidence type="ECO:0000256" key="1">
    <source>
        <dbReference type="ARBA" id="ARBA00004141"/>
    </source>
</evidence>
<organism evidence="8 9">
    <name type="scientific">Phytoactinopolyspora alkaliphila</name>
    <dbReference type="NCBI Taxonomy" id="1783498"/>
    <lineage>
        <taxon>Bacteria</taxon>
        <taxon>Bacillati</taxon>
        <taxon>Actinomycetota</taxon>
        <taxon>Actinomycetes</taxon>
        <taxon>Jiangellales</taxon>
        <taxon>Jiangellaceae</taxon>
        <taxon>Phytoactinopolyspora</taxon>
    </lineage>
</organism>
<evidence type="ECO:0000256" key="2">
    <source>
        <dbReference type="ARBA" id="ARBA00007362"/>
    </source>
</evidence>